<dbReference type="InterPro" id="IPR019787">
    <property type="entry name" value="Znf_PHD-finger"/>
</dbReference>
<feature type="region of interest" description="Disordered" evidence="10">
    <location>
        <begin position="201"/>
        <end position="232"/>
    </location>
</feature>
<dbReference type="PROSITE" id="PS51805">
    <property type="entry name" value="EPHD"/>
    <property type="match status" value="1"/>
</dbReference>
<dbReference type="Proteomes" id="UP000887567">
    <property type="component" value="Unplaced"/>
</dbReference>
<feature type="coiled-coil region" evidence="9">
    <location>
        <begin position="541"/>
        <end position="575"/>
    </location>
</feature>
<dbReference type="SMART" id="SM00249">
    <property type="entry name" value="PHD"/>
    <property type="match status" value="2"/>
</dbReference>
<feature type="region of interest" description="Disordered" evidence="10">
    <location>
        <begin position="338"/>
        <end position="474"/>
    </location>
</feature>
<name>A0A913Y9K7_EXADI</name>
<keyword evidence="5 8" id="KW-0863">Zinc-finger</keyword>
<evidence type="ECO:0000256" key="4">
    <source>
        <dbReference type="ARBA" id="ARBA00022737"/>
    </source>
</evidence>
<evidence type="ECO:0000256" key="6">
    <source>
        <dbReference type="ARBA" id="ARBA00022833"/>
    </source>
</evidence>
<dbReference type="AlphaFoldDB" id="A0A913Y9K7"/>
<dbReference type="InterPro" id="IPR049781">
    <property type="entry name" value="AF10/AF17_PHD"/>
</dbReference>
<evidence type="ECO:0000256" key="9">
    <source>
        <dbReference type="SAM" id="Coils"/>
    </source>
</evidence>
<evidence type="ECO:0000256" key="7">
    <source>
        <dbReference type="ARBA" id="ARBA00023242"/>
    </source>
</evidence>
<dbReference type="GeneID" id="110254629"/>
<dbReference type="PANTHER" id="PTHR13793:SF164">
    <property type="entry name" value="ALHAMBRA, ISOFORM P"/>
    <property type="match status" value="1"/>
</dbReference>
<comment type="subcellular location">
    <subcellularLocation>
        <location evidence="1">Nucleus</location>
    </subcellularLocation>
</comment>
<evidence type="ECO:0000256" key="8">
    <source>
        <dbReference type="PROSITE-ProRule" id="PRU00146"/>
    </source>
</evidence>
<dbReference type="CDD" id="cd15574">
    <property type="entry name" value="PHD_AF10_AF17"/>
    <property type="match status" value="1"/>
</dbReference>
<evidence type="ECO:0008006" key="15">
    <source>
        <dbReference type="Google" id="ProtNLM"/>
    </source>
</evidence>
<evidence type="ECO:0000259" key="12">
    <source>
        <dbReference type="PROSITE" id="PS51805"/>
    </source>
</evidence>
<evidence type="ECO:0000256" key="10">
    <source>
        <dbReference type="SAM" id="MobiDB-lite"/>
    </source>
</evidence>
<evidence type="ECO:0000313" key="14">
    <source>
        <dbReference type="Proteomes" id="UP000887567"/>
    </source>
</evidence>
<dbReference type="GO" id="GO:0005634">
    <property type="term" value="C:nucleus"/>
    <property type="evidence" value="ECO:0007669"/>
    <property type="project" value="UniProtKB-SubCell"/>
</dbReference>
<dbReference type="GO" id="GO:0042393">
    <property type="term" value="F:histone binding"/>
    <property type="evidence" value="ECO:0007669"/>
    <property type="project" value="UniProtKB-ARBA"/>
</dbReference>
<keyword evidence="4" id="KW-0677">Repeat</keyword>
<dbReference type="CDD" id="cd20901">
    <property type="entry name" value="CC_AF10"/>
    <property type="match status" value="1"/>
</dbReference>
<dbReference type="KEGG" id="epa:110254629"/>
<dbReference type="PANTHER" id="PTHR13793">
    <property type="entry name" value="PHD FINGER PROTEINS"/>
    <property type="match status" value="1"/>
</dbReference>
<keyword evidence="9" id="KW-0175">Coiled coil</keyword>
<dbReference type="InterPro" id="IPR049773">
    <property type="entry name" value="AF10-like_CC"/>
</dbReference>
<dbReference type="GO" id="GO:0006357">
    <property type="term" value="P:regulation of transcription by RNA polymerase II"/>
    <property type="evidence" value="ECO:0007669"/>
    <property type="project" value="TreeGrafter"/>
</dbReference>
<accession>A0A913Y9K7</accession>
<keyword evidence="3" id="KW-0479">Metal-binding</keyword>
<feature type="domain" description="PHD-type" evidence="12">
    <location>
        <begin position="63"/>
        <end position="183"/>
    </location>
</feature>
<dbReference type="RefSeq" id="XP_020917299.1">
    <property type="nucleotide sequence ID" value="XM_021061640.1"/>
</dbReference>
<feature type="compositionally biased region" description="Low complexity" evidence="10">
    <location>
        <begin position="216"/>
        <end position="225"/>
    </location>
</feature>
<dbReference type="InterPro" id="IPR034732">
    <property type="entry name" value="EPHD"/>
</dbReference>
<evidence type="ECO:0000313" key="13">
    <source>
        <dbReference type="EnsemblMetazoa" id="XP_020917299.1"/>
    </source>
</evidence>
<evidence type="ECO:0000256" key="1">
    <source>
        <dbReference type="ARBA" id="ARBA00004123"/>
    </source>
</evidence>
<dbReference type="SUPFAM" id="SSF57903">
    <property type="entry name" value="FYVE/PHD zinc finger"/>
    <property type="match status" value="1"/>
</dbReference>
<dbReference type="GO" id="GO:0008270">
    <property type="term" value="F:zinc ion binding"/>
    <property type="evidence" value="ECO:0007669"/>
    <property type="project" value="UniProtKB-KW"/>
</dbReference>
<organism evidence="13 14">
    <name type="scientific">Exaiptasia diaphana</name>
    <name type="common">Tropical sea anemone</name>
    <name type="synonym">Aiptasia pulchella</name>
    <dbReference type="NCBI Taxonomy" id="2652724"/>
    <lineage>
        <taxon>Eukaryota</taxon>
        <taxon>Metazoa</taxon>
        <taxon>Cnidaria</taxon>
        <taxon>Anthozoa</taxon>
        <taxon>Hexacorallia</taxon>
        <taxon>Actiniaria</taxon>
        <taxon>Aiptasiidae</taxon>
        <taxon>Exaiptasia</taxon>
    </lineage>
</organism>
<sequence>MVKAMVGGCCVCSDERGWDENPLVYCDGHGCNVAVHQACYGIVQVPKGPWFCRKCESQERIARVKCELCPSKSGALKRTDNGGWAHVVCALYIPEVRFGNVTTMEPIILASVPHERYLKMCYICEERGKESKTAHGCCMNCNKQGCRQTFHVTCAQSCGFLCEENDGQSGPTVKYVGYCQFHWNRRNKGLLDVNKTPDKGVKLKLDKDKEKKPKPRTSSESSTSSLPNKDKVVSNNALPVAITDTLVSSPSSVAVTMTMPKPRGRKPATVKTLPSPCNNLSSNDVSLKAQHSTEVKGSPLNTASPKTIPSPPVKDTPASVNTSTLVDVITVTTNSDISPVQNSKNILSTPQSLAKPVSTPSPGNAGIPKTTSQAKPLVKSGPVKKPANEVKQAAKKRPSSKSGDEPKRKVGRPLKHKTGDSKPRTASKPAKPRSQSKSKETRSPSISSQRTTPSHSVYNSITTSSPVPIHTSLPLNQSTDQYVIPQPRLAGQLENGHRIQEQANKHSNGPLQLPNSLEQLLEYQWEQGAQFLMQQASQYDVASLMSSLHQLKADNSRLENRLESLLSRRSQLLQVSSRLSASMSCTPTGTLTTTTNTSNKQPVTSKITATTISTTQITKTVAVTKTTNSVANVDIASKVTPSLLPLNNTSIESKYSALKGKNDVGKSSPIKLTTAVTSGSLLSSQTPAIQKVVTQKTVAVQPNQIKITMVQPHAPTSEKDKQKTTTAAPIAILPTAHTLPSQFLQNQQLQVLQTQAKAPQTNQGKTHKQPILLPHQTVTSQTFTTQPFPQQQLVLLMQQQQQLQQQLQRQVTDQRLTTGQNQLSAAQNKNASTTQKFIPSAMQLGYPGNFVTFSEALAGQHIDVSKAAAFTTLPLVQLDKSKGMDLDKNGAALTGEKAGKK</sequence>
<dbReference type="InterPro" id="IPR019786">
    <property type="entry name" value="Zinc_finger_PHD-type_CS"/>
</dbReference>
<dbReference type="OMA" id="MQQASQY"/>
<dbReference type="PROSITE" id="PS50016">
    <property type="entry name" value="ZF_PHD_2"/>
    <property type="match status" value="1"/>
</dbReference>
<feature type="region of interest" description="Disordered" evidence="10">
    <location>
        <begin position="257"/>
        <end position="280"/>
    </location>
</feature>
<dbReference type="Pfam" id="PF13831">
    <property type="entry name" value="PHD_2"/>
    <property type="match status" value="1"/>
</dbReference>
<dbReference type="FunFam" id="3.30.40.10:FF:000042">
    <property type="entry name" value="protein AF-10 isoform X1"/>
    <property type="match status" value="1"/>
</dbReference>
<reference evidence="13" key="1">
    <citation type="submission" date="2022-11" db="UniProtKB">
        <authorList>
            <consortium name="EnsemblMetazoa"/>
        </authorList>
    </citation>
    <scope>IDENTIFICATION</scope>
</reference>
<dbReference type="PROSITE" id="PS01359">
    <property type="entry name" value="ZF_PHD_1"/>
    <property type="match status" value="1"/>
</dbReference>
<evidence type="ECO:0000256" key="2">
    <source>
        <dbReference type="ARBA" id="ARBA00022553"/>
    </source>
</evidence>
<proteinExistence type="predicted"/>
<dbReference type="Pfam" id="PF13832">
    <property type="entry name" value="zf-HC5HC2H_2"/>
    <property type="match status" value="1"/>
</dbReference>
<dbReference type="InterPro" id="IPR011011">
    <property type="entry name" value="Znf_FYVE_PHD"/>
</dbReference>
<feature type="compositionally biased region" description="Polar residues" evidence="10">
    <location>
        <begin position="443"/>
        <end position="466"/>
    </location>
</feature>
<dbReference type="GO" id="GO:0031491">
    <property type="term" value="F:nucleosome binding"/>
    <property type="evidence" value="ECO:0007669"/>
    <property type="project" value="TreeGrafter"/>
</dbReference>
<dbReference type="OrthoDB" id="20839at2759"/>
<dbReference type="InterPro" id="IPR001965">
    <property type="entry name" value="Znf_PHD"/>
</dbReference>
<evidence type="ECO:0000256" key="5">
    <source>
        <dbReference type="ARBA" id="ARBA00022771"/>
    </source>
</evidence>
<dbReference type="FunFam" id="3.30.40.10:FF:000053">
    <property type="entry name" value="protein AF-10 isoform X2"/>
    <property type="match status" value="1"/>
</dbReference>
<feature type="region of interest" description="Disordered" evidence="10">
    <location>
        <begin position="292"/>
        <end position="319"/>
    </location>
</feature>
<feature type="compositionally biased region" description="Polar residues" evidence="10">
    <location>
        <begin position="338"/>
        <end position="362"/>
    </location>
</feature>
<dbReference type="EnsemblMetazoa" id="XM_021061640.1">
    <property type="protein sequence ID" value="XP_020917299.1"/>
    <property type="gene ID" value="LOC110254629"/>
</dbReference>
<dbReference type="CDD" id="cd15672">
    <property type="entry name" value="ePHD_AF10_like"/>
    <property type="match status" value="1"/>
</dbReference>
<protein>
    <recommendedName>
        <fullName evidence="15">Protein AF-10</fullName>
    </recommendedName>
</protein>
<dbReference type="Gene3D" id="3.30.40.10">
    <property type="entry name" value="Zinc/RING finger domain, C3HC4 (zinc finger)"/>
    <property type="match status" value="2"/>
</dbReference>
<feature type="domain" description="PHD-type" evidence="11">
    <location>
        <begin position="6"/>
        <end position="58"/>
    </location>
</feature>
<keyword evidence="2" id="KW-0597">Phosphoprotein</keyword>
<evidence type="ECO:0000259" key="11">
    <source>
        <dbReference type="PROSITE" id="PS50016"/>
    </source>
</evidence>
<dbReference type="InterPro" id="IPR013083">
    <property type="entry name" value="Znf_RING/FYVE/PHD"/>
</dbReference>
<dbReference type="InterPro" id="IPR050701">
    <property type="entry name" value="Histone_Mod_Regulator"/>
</dbReference>
<keyword evidence="14" id="KW-1185">Reference proteome</keyword>
<feature type="compositionally biased region" description="Basic and acidic residues" evidence="10">
    <location>
        <begin position="201"/>
        <end position="211"/>
    </location>
</feature>
<keyword evidence="6" id="KW-0862">Zinc</keyword>
<evidence type="ECO:0000256" key="3">
    <source>
        <dbReference type="ARBA" id="ARBA00022723"/>
    </source>
</evidence>
<keyword evidence="7" id="KW-0539">Nucleus</keyword>